<dbReference type="InterPro" id="IPR000086">
    <property type="entry name" value="NUDIX_hydrolase_dom"/>
</dbReference>
<accession>A0A2W6P0J3</accession>
<keyword evidence="1 2" id="KW-0378">Hydrolase</keyword>
<comment type="similarity">
    <text evidence="2">Belongs to the Nudix hydrolase family.</text>
</comment>
<organism evidence="4 5">
    <name type="scientific">Paenibacillus silvae</name>
    <dbReference type="NCBI Taxonomy" id="1325358"/>
    <lineage>
        <taxon>Bacteria</taxon>
        <taxon>Bacillati</taxon>
        <taxon>Bacillota</taxon>
        <taxon>Bacilli</taxon>
        <taxon>Bacillales</taxon>
        <taxon>Paenibacillaceae</taxon>
        <taxon>Paenibacillus</taxon>
    </lineage>
</organism>
<dbReference type="EMBL" id="QKWW01000074">
    <property type="protein sequence ID" value="PZT53210.1"/>
    <property type="molecule type" value="Genomic_DNA"/>
</dbReference>
<dbReference type="PRINTS" id="PR00502">
    <property type="entry name" value="NUDIXFAMILY"/>
</dbReference>
<dbReference type="Proteomes" id="UP000249204">
    <property type="component" value="Unassembled WGS sequence"/>
</dbReference>
<reference evidence="4 5" key="1">
    <citation type="submission" date="2018-06" db="EMBL/GenBank/DDBJ databases">
        <title>Isolation of heavy metals resistant Paenibacillus silvae NC2 from Gold-Copper mine in ZiJin, China.</title>
        <authorList>
            <person name="Xu J."/>
            <person name="Mazhar H.S."/>
            <person name="Rensing C."/>
        </authorList>
    </citation>
    <scope>NUCLEOTIDE SEQUENCE [LARGE SCALE GENOMIC DNA]</scope>
    <source>
        <strain evidence="4 5">NC2</strain>
    </source>
</reference>
<feature type="domain" description="Nudix hydrolase" evidence="3">
    <location>
        <begin position="34"/>
        <end position="168"/>
    </location>
</feature>
<name>A0A2W6P0J3_9BACL</name>
<dbReference type="SUPFAM" id="SSF55811">
    <property type="entry name" value="Nudix"/>
    <property type="match status" value="1"/>
</dbReference>
<dbReference type="InterPro" id="IPR020084">
    <property type="entry name" value="NUDIX_hydrolase_CS"/>
</dbReference>
<evidence type="ECO:0000256" key="2">
    <source>
        <dbReference type="RuleBase" id="RU003476"/>
    </source>
</evidence>
<dbReference type="Pfam" id="PF00293">
    <property type="entry name" value="NUDIX"/>
    <property type="match status" value="1"/>
</dbReference>
<evidence type="ECO:0000313" key="5">
    <source>
        <dbReference type="Proteomes" id="UP000249204"/>
    </source>
</evidence>
<gene>
    <name evidence="4" type="ORF">DN757_23120</name>
</gene>
<proteinExistence type="inferred from homology"/>
<comment type="caution">
    <text evidence="4">The sequence shown here is derived from an EMBL/GenBank/DDBJ whole genome shotgun (WGS) entry which is preliminary data.</text>
</comment>
<dbReference type="Gene3D" id="3.90.79.10">
    <property type="entry name" value="Nucleoside Triphosphate Pyrophosphohydrolase"/>
    <property type="match status" value="1"/>
</dbReference>
<protein>
    <submittedName>
        <fullName evidence="4">NUDIX hydrolase</fullName>
    </submittedName>
</protein>
<sequence length="179" mass="20346">MSGINAEQFPALSNSIHWGIVEAEFRLGEQVDETLVSNVSIIPFVGEQCVVFQLDNGLWELPGGTLEAGERYMQGLKRELMEELGAELRSYKVFGQFHCTSSALEPYRPHIPHPHFVRIIGYGNVELVGDPLNPEDGEQVVMVEVVDIDEAVRRFQEQNRHDIAEMYQLAYELREAERS</sequence>
<dbReference type="GO" id="GO:0016787">
    <property type="term" value="F:hydrolase activity"/>
    <property type="evidence" value="ECO:0007669"/>
    <property type="project" value="UniProtKB-KW"/>
</dbReference>
<dbReference type="InterPro" id="IPR020476">
    <property type="entry name" value="Nudix_hydrolase"/>
</dbReference>
<evidence type="ECO:0000259" key="3">
    <source>
        <dbReference type="PROSITE" id="PS51462"/>
    </source>
</evidence>
<dbReference type="RefSeq" id="WP_111272539.1">
    <property type="nucleotide sequence ID" value="NZ_QKWW01000074.1"/>
</dbReference>
<dbReference type="PROSITE" id="PS51462">
    <property type="entry name" value="NUDIX"/>
    <property type="match status" value="1"/>
</dbReference>
<dbReference type="PROSITE" id="PS00893">
    <property type="entry name" value="NUDIX_BOX"/>
    <property type="match status" value="1"/>
</dbReference>
<dbReference type="InterPro" id="IPR015797">
    <property type="entry name" value="NUDIX_hydrolase-like_dom_sf"/>
</dbReference>
<evidence type="ECO:0000313" key="4">
    <source>
        <dbReference type="EMBL" id="PZT53210.1"/>
    </source>
</evidence>
<dbReference type="AlphaFoldDB" id="A0A2W6P0J3"/>
<evidence type="ECO:0000256" key="1">
    <source>
        <dbReference type="ARBA" id="ARBA00022801"/>
    </source>
</evidence>